<comment type="caution">
    <text evidence="1">The sequence shown here is derived from an EMBL/GenBank/DDBJ whole genome shotgun (WGS) entry which is preliminary data.</text>
</comment>
<dbReference type="Proteomes" id="UP001234297">
    <property type="component" value="Chromosome 2"/>
</dbReference>
<dbReference type="EMBL" id="CM056810">
    <property type="protein sequence ID" value="KAJ8644671.1"/>
    <property type="molecule type" value="Genomic_DNA"/>
</dbReference>
<sequence>MKVAAASGGAALGGHAAAARSSFCGVAATCIWRKKMGVRVCARVLRWKVMGAARDLEEGDGERGDGDKGSGMGGMKR</sequence>
<accession>A0ACC2MGC8</accession>
<gene>
    <name evidence="1" type="ORF">MRB53_006419</name>
</gene>
<protein>
    <submittedName>
        <fullName evidence="1">Uncharacterized protein</fullName>
    </submittedName>
</protein>
<evidence type="ECO:0000313" key="2">
    <source>
        <dbReference type="Proteomes" id="UP001234297"/>
    </source>
</evidence>
<proteinExistence type="predicted"/>
<evidence type="ECO:0000313" key="1">
    <source>
        <dbReference type="EMBL" id="KAJ8644671.1"/>
    </source>
</evidence>
<organism evidence="1 2">
    <name type="scientific">Persea americana</name>
    <name type="common">Avocado</name>
    <dbReference type="NCBI Taxonomy" id="3435"/>
    <lineage>
        <taxon>Eukaryota</taxon>
        <taxon>Viridiplantae</taxon>
        <taxon>Streptophyta</taxon>
        <taxon>Embryophyta</taxon>
        <taxon>Tracheophyta</taxon>
        <taxon>Spermatophyta</taxon>
        <taxon>Magnoliopsida</taxon>
        <taxon>Magnoliidae</taxon>
        <taxon>Laurales</taxon>
        <taxon>Lauraceae</taxon>
        <taxon>Persea</taxon>
    </lineage>
</organism>
<reference evidence="1 2" key="1">
    <citation type="journal article" date="2022" name="Hortic Res">
        <title>A haplotype resolved chromosomal level avocado genome allows analysis of novel avocado genes.</title>
        <authorList>
            <person name="Nath O."/>
            <person name="Fletcher S.J."/>
            <person name="Hayward A."/>
            <person name="Shaw L.M."/>
            <person name="Masouleh A.K."/>
            <person name="Furtado A."/>
            <person name="Henry R.J."/>
            <person name="Mitter N."/>
        </authorList>
    </citation>
    <scope>NUCLEOTIDE SEQUENCE [LARGE SCALE GENOMIC DNA]</scope>
    <source>
        <strain evidence="2">cv. Hass</strain>
    </source>
</reference>
<keyword evidence="2" id="KW-1185">Reference proteome</keyword>
<name>A0ACC2MGC8_PERAE</name>